<dbReference type="Proteomes" id="UP001239111">
    <property type="component" value="Chromosome 1"/>
</dbReference>
<sequence>MTSTDISYVASGFYEDCSRLIEKFKENESIRFDAFCKAWREMKFSLVFLYHKTYADMLEFCEEVLSIAKSFLLSSTDLINQIGGLYLLYGLYYKMPISKVKIRVTLKDWKSFLNLHQQIKRAKLHDASYIFVKLVIDNAYHYTLFSSEYVLGKSYRAQDHMVDNPYSILNDIVDEVDNGDLSRIQTLSRVYDAQKTKLLTNVTSNQKLQLFDKNFVDDIINQIETLQEKRQPQTGTKKKLKLQPSDSRAEKKKYIDDKIRPKIGHGFDTDSSDDDTSDMELVSNDVVKSLPKSFDQTDDEDMSSEKDEPKSEDQENYDTKKEHVSSDDEEVSSG</sequence>
<name>A0ACC2PUY5_9HYME</name>
<accession>A0ACC2PUY5</accession>
<proteinExistence type="predicted"/>
<dbReference type="EMBL" id="CM056741">
    <property type="protein sequence ID" value="KAJ8686449.1"/>
    <property type="molecule type" value="Genomic_DNA"/>
</dbReference>
<evidence type="ECO:0000313" key="2">
    <source>
        <dbReference type="Proteomes" id="UP001239111"/>
    </source>
</evidence>
<evidence type="ECO:0000313" key="1">
    <source>
        <dbReference type="EMBL" id="KAJ8686449.1"/>
    </source>
</evidence>
<comment type="caution">
    <text evidence="1">The sequence shown here is derived from an EMBL/GenBank/DDBJ whole genome shotgun (WGS) entry which is preliminary data.</text>
</comment>
<organism evidence="1 2">
    <name type="scientific">Eretmocerus hayati</name>
    <dbReference type="NCBI Taxonomy" id="131215"/>
    <lineage>
        <taxon>Eukaryota</taxon>
        <taxon>Metazoa</taxon>
        <taxon>Ecdysozoa</taxon>
        <taxon>Arthropoda</taxon>
        <taxon>Hexapoda</taxon>
        <taxon>Insecta</taxon>
        <taxon>Pterygota</taxon>
        <taxon>Neoptera</taxon>
        <taxon>Endopterygota</taxon>
        <taxon>Hymenoptera</taxon>
        <taxon>Apocrita</taxon>
        <taxon>Proctotrupomorpha</taxon>
        <taxon>Chalcidoidea</taxon>
        <taxon>Aphelinidae</taxon>
        <taxon>Aphelininae</taxon>
        <taxon>Eretmocerus</taxon>
    </lineage>
</organism>
<reference evidence="1" key="1">
    <citation type="submission" date="2023-04" db="EMBL/GenBank/DDBJ databases">
        <title>A chromosome-level genome assembly of the parasitoid wasp Eretmocerus hayati.</title>
        <authorList>
            <person name="Zhong Y."/>
            <person name="Liu S."/>
            <person name="Liu Y."/>
        </authorList>
    </citation>
    <scope>NUCLEOTIDE SEQUENCE</scope>
    <source>
        <strain evidence="1">ZJU_SS_LIU_2023</strain>
    </source>
</reference>
<protein>
    <submittedName>
        <fullName evidence="1">Uncharacterized protein</fullName>
    </submittedName>
</protein>
<keyword evidence="2" id="KW-1185">Reference proteome</keyword>
<gene>
    <name evidence="1" type="ORF">QAD02_022243</name>
</gene>